<dbReference type="EMBL" id="JASBWR010000139">
    <property type="protein sequence ID" value="KAJ9092077.1"/>
    <property type="molecule type" value="Genomic_DNA"/>
</dbReference>
<comment type="caution">
    <text evidence="1">The sequence shown here is derived from an EMBL/GenBank/DDBJ whole genome shotgun (WGS) entry which is preliminary data.</text>
</comment>
<accession>A0ACC2UYM2</accession>
<protein>
    <submittedName>
        <fullName evidence="1">Uncharacterized protein</fullName>
    </submittedName>
</protein>
<name>A0ACC2UYM2_9TREE</name>
<reference evidence="1" key="1">
    <citation type="submission" date="2023-04" db="EMBL/GenBank/DDBJ databases">
        <title>Draft Genome sequencing of Naganishia species isolated from polar environments using Oxford Nanopore Technology.</title>
        <authorList>
            <person name="Leo P."/>
            <person name="Venkateswaran K."/>
        </authorList>
    </citation>
    <scope>NUCLEOTIDE SEQUENCE</scope>
    <source>
        <strain evidence="1">MNA-CCFEE 5261</strain>
    </source>
</reference>
<keyword evidence="2" id="KW-1185">Reference proteome</keyword>
<proteinExistence type="predicted"/>
<organism evidence="1 2">
    <name type="scientific">Naganishia cerealis</name>
    <dbReference type="NCBI Taxonomy" id="610337"/>
    <lineage>
        <taxon>Eukaryota</taxon>
        <taxon>Fungi</taxon>
        <taxon>Dikarya</taxon>
        <taxon>Basidiomycota</taxon>
        <taxon>Agaricomycotina</taxon>
        <taxon>Tremellomycetes</taxon>
        <taxon>Filobasidiales</taxon>
        <taxon>Filobasidiaceae</taxon>
        <taxon>Naganishia</taxon>
    </lineage>
</organism>
<evidence type="ECO:0000313" key="1">
    <source>
        <dbReference type="EMBL" id="KAJ9092077.1"/>
    </source>
</evidence>
<gene>
    <name evidence="1" type="ORF">QFC19_008851</name>
</gene>
<evidence type="ECO:0000313" key="2">
    <source>
        <dbReference type="Proteomes" id="UP001241377"/>
    </source>
</evidence>
<dbReference type="Proteomes" id="UP001241377">
    <property type="component" value="Unassembled WGS sequence"/>
</dbReference>
<sequence length="1135" mass="121853">MALPFLSARAGLMADSVARLKLPPREPARRREVWEAEEPTQEGGRSDGYEVVQLGLQAREDWENDAEEYLDDEDDDESTHQRRPFSRFISRGSNATRTSTARTNAEDDIVDSYLHRTPFLEAEESRDSPFSPSSGFSETGLMTSPTSGPDSSPSSSGGRAGTTAATTGTSTGRKWMAGLGIGLGVPLQGAGADKQNQIRRRTPRSVIMGGGTAGSVDSQEHGEGDQHGRDQVDRQQRSSRPTLSRRSSTTASSTGTKRRWSWLNGLGIAHMFTGTAQQGDEKREEDAWNQQRVPSHNIWGAAARPLERETQRNSDGLQNPQRWSQPESHSAQDSQRSRGTIRLIQPPNRTSGEAREDSDEEDGPRLPHDRHSHESESQNPPANAESAPPPYHHTDGSAHRERTDSFNSYHSRTSSNERRDSTGFRHAVLAALGFSSGHARSAGGLTSRLPSTGHIPDLGHSDLTSSPEYSRAGVQQSQDLSRNDSSGLFSLPPAPNTAASGPSQSVGLGIAYGRTRSASQFSYPSHAGTWDALYPDHNMDLDLDSDMLDFSSPSGISNSRSGSASVFPSSHTSASATRSPALMSTGPMPQSEQFYADEDPVPPLPSSGASGGNGWNAEEERDIALALTVFDADQPTNQETAQELPQQADSTVTTRAGVEPEVSSISTKRFPFPPQRQLATSPRGLRPRPSQIMLRQHPGTSSLPINEESGSKEPESKQLGHMPRKPSLPVTTPTRPGIDNGTSILSPTSVYSTNTFGGHGVAPHSRSLDNPLSPPISAALDGSTENWSRARFSHLFAGKSSRLSGISTSEPISGNSFSSLQQQQGAACDHSGNNSNRTSAPDEARVLQTSSSRHSLADQTSENRWSTVSFPGHPIVSPELFQHAAMGLHSDAHATSPQPSRSVEEASKTKRRPLPLIKPIATRSPMEVQHERTFSQEGEQSTSGTAPLESADMAMGDASAAAQVGSFFTSQSSSGSSKSNAELGTSPRESPTGVNDPETTIVYPDVAAMERQSRWSVPQDRISDLGAGAAQGYADGRMARVGGRRTKMSGSTSSSSVVATSNLQSLPENVEEIENPEADTSERGREEMQALPRTVSMAAMHGRRSIPQLVTPEQVFSAHFNEMQDVVSKSASDAN</sequence>